<evidence type="ECO:0000313" key="7">
    <source>
        <dbReference type="EMBL" id="GAB56919.1"/>
    </source>
</evidence>
<dbReference type="InterPro" id="IPR051167">
    <property type="entry name" value="Prolyl_oligopep/macrocyclase"/>
</dbReference>
<dbReference type="SUPFAM" id="SSF50993">
    <property type="entry name" value="Peptidase/esterase 'gauge' domain"/>
    <property type="match status" value="1"/>
</dbReference>
<dbReference type="EC" id="3.4.21.26" evidence="7"/>
<dbReference type="SUPFAM" id="SSF53474">
    <property type="entry name" value="alpha/beta-Hydrolases"/>
    <property type="match status" value="1"/>
</dbReference>
<dbReference type="GO" id="GO:0004252">
    <property type="term" value="F:serine-type endopeptidase activity"/>
    <property type="evidence" value="ECO:0007669"/>
    <property type="project" value="UniProtKB-EC"/>
</dbReference>
<feature type="chain" id="PRO_5003598821" evidence="4">
    <location>
        <begin position="25"/>
        <end position="739"/>
    </location>
</feature>
<dbReference type="InterPro" id="IPR023302">
    <property type="entry name" value="Pept_S9A_N"/>
</dbReference>
<dbReference type="GO" id="GO:0005829">
    <property type="term" value="C:cytosol"/>
    <property type="evidence" value="ECO:0007669"/>
    <property type="project" value="TreeGrafter"/>
</dbReference>
<dbReference type="InterPro" id="IPR029058">
    <property type="entry name" value="AB_hydrolase_fold"/>
</dbReference>
<dbReference type="RefSeq" id="WP_006007572.1">
    <property type="nucleotide sequence ID" value="NZ_BAET01000033.1"/>
</dbReference>
<gene>
    <name evidence="7" type="ORF">GPUN_2805</name>
</gene>
<keyword evidence="4" id="KW-0732">Signal</keyword>
<evidence type="ECO:0000256" key="3">
    <source>
        <dbReference type="ARBA" id="ARBA00022825"/>
    </source>
</evidence>
<organism evidence="7 8">
    <name type="scientific">Glaciecola punicea ACAM 611</name>
    <dbReference type="NCBI Taxonomy" id="1121923"/>
    <lineage>
        <taxon>Bacteria</taxon>
        <taxon>Pseudomonadati</taxon>
        <taxon>Pseudomonadota</taxon>
        <taxon>Gammaproteobacteria</taxon>
        <taxon>Alteromonadales</taxon>
        <taxon>Alteromonadaceae</taxon>
        <taxon>Glaciecola</taxon>
    </lineage>
</organism>
<keyword evidence="3" id="KW-0720">Serine protease</keyword>
<evidence type="ECO:0000256" key="4">
    <source>
        <dbReference type="SAM" id="SignalP"/>
    </source>
</evidence>
<dbReference type="Gene3D" id="3.40.50.1820">
    <property type="entry name" value="alpha/beta hydrolase"/>
    <property type="match status" value="1"/>
</dbReference>
<dbReference type="InterPro" id="IPR002470">
    <property type="entry name" value="Peptidase_S9A"/>
</dbReference>
<sequence length="739" mass="82770">MTYPFTKKTFALSIVMLSTLALWACSDKSPQMTINDTSITTTSEEKVSTVTYKNLVFNTAGKTDDDHLYLEEVLGERALAEVQGWNSRTLERLMADSRFEKMRFDALEILNSKDKIPYVSYRGGEVHNFWQDENHVRGVWRKSTLESYLSPQTKWETVLDFDKLANDEGKNWVYKGNSCLGPTYERCIVNLSDGGKDAVVRREFNTKTKTWVKEGFVTQESKGTMSWLDENHVVIGVDFGDASMTTSGYPMLAKLWKRGTPLSEAVEIGRGELVDVGYWASTFELQDGSREILNVRSMTFFTSRYEWVPMLDGKLQAPIALPIPEKVNIYGAFKDQVLMQLNEDWRGFTTGDLVSFDIHDFMKDGNIETIALVYSPDEKSSLNNVGATKSKLLISISRDVVSAAYAFDFKNGKWHSSKLDFPSNSSVTIGATNDKEDIAFISSENFLTPDTLWTYNTATGNKAKAKNLPAWFDASEMVSQQFFATSPDGTQVPYFVVHNKNIKMDGSNPTLLYGYGGFEISLNPSYSATRGKLWLENGGVYVLANIRGGGEYGPKWHQAGLKTQRQRIYDDFIAVAQSLIDKGITSAKHLGIEGGSNGGLLTGVMFTQRPDLFNAVIIAVPLLDMMRYHTMLAGASWVGEFGDPEDPVEGAFLRNISPYHNIDPAADYPEVFFVTSTKDDRVHPAHARKTAKRMEDQGHDFLYYENIDGGHSAAANLKETAKRLALQHTYLMQKLVDGQ</sequence>
<evidence type="ECO:0000259" key="6">
    <source>
        <dbReference type="Pfam" id="PF02897"/>
    </source>
</evidence>
<evidence type="ECO:0000259" key="5">
    <source>
        <dbReference type="Pfam" id="PF00326"/>
    </source>
</evidence>
<dbReference type="eggNOG" id="COG1505">
    <property type="taxonomic scope" value="Bacteria"/>
</dbReference>
<dbReference type="OrthoDB" id="9801421at2"/>
<proteinExistence type="predicted"/>
<name>H5TEZ2_9ALTE</name>
<dbReference type="STRING" id="56804.BAE46_02845"/>
<dbReference type="GO" id="GO:0006508">
    <property type="term" value="P:proteolysis"/>
    <property type="evidence" value="ECO:0007669"/>
    <property type="project" value="UniProtKB-KW"/>
</dbReference>
<comment type="caution">
    <text evidence="7">The sequence shown here is derived from an EMBL/GenBank/DDBJ whole genome shotgun (WGS) entry which is preliminary data.</text>
</comment>
<keyword evidence="2 7" id="KW-0378">Hydrolase</keyword>
<feature type="domain" description="Peptidase S9 prolyl oligopeptidase catalytic" evidence="5">
    <location>
        <begin position="529"/>
        <end position="732"/>
    </location>
</feature>
<dbReference type="AlphaFoldDB" id="H5TEZ2"/>
<dbReference type="Pfam" id="PF02897">
    <property type="entry name" value="Peptidase_S9_N"/>
    <property type="match status" value="1"/>
</dbReference>
<dbReference type="PRINTS" id="PR00862">
    <property type="entry name" value="PROLIGOPTASE"/>
</dbReference>
<reference evidence="7 8" key="2">
    <citation type="journal article" date="2017" name="Antonie Van Leeuwenhoek">
        <title>Rhizobium rhizosphaerae sp. nov., a novel species isolated from rice rhizosphere.</title>
        <authorList>
            <person name="Zhao J.J."/>
            <person name="Zhang J."/>
            <person name="Zhang R.J."/>
            <person name="Zhang C.W."/>
            <person name="Yin H.Q."/>
            <person name="Zhang X.X."/>
        </authorList>
    </citation>
    <scope>NUCLEOTIDE SEQUENCE [LARGE SCALE GENOMIC DNA]</scope>
    <source>
        <strain evidence="7 8">ACAM 611</strain>
    </source>
</reference>
<dbReference type="EMBL" id="BAET01000033">
    <property type="protein sequence ID" value="GAB56919.1"/>
    <property type="molecule type" value="Genomic_DNA"/>
</dbReference>
<keyword evidence="8" id="KW-1185">Reference proteome</keyword>
<dbReference type="PANTHER" id="PTHR42881">
    <property type="entry name" value="PROLYL ENDOPEPTIDASE"/>
    <property type="match status" value="1"/>
</dbReference>
<reference evidence="7 8" key="1">
    <citation type="journal article" date="2012" name="J. Bacteriol.">
        <title>Genome sequence of proteorhodopsin-containing sea ice bacterium Glaciecola punicea ACAM 611T.</title>
        <authorList>
            <person name="Qin Q.-L."/>
            <person name="Xie B.-B."/>
            <person name="Shu Y.-L."/>
            <person name="Rong J.-C."/>
            <person name="Zhao D.-L."/>
            <person name="Zhang X.-Y."/>
            <person name="Chen X.-L."/>
            <person name="Zhou B.-C."/>
            <person name="Zhanga Y.-Z."/>
        </authorList>
    </citation>
    <scope>NUCLEOTIDE SEQUENCE [LARGE SCALE GENOMIC DNA]</scope>
    <source>
        <strain evidence="7 8">ACAM 611</strain>
    </source>
</reference>
<feature type="signal peptide" evidence="4">
    <location>
        <begin position="1"/>
        <end position="24"/>
    </location>
</feature>
<feature type="domain" description="Peptidase S9A N-terminal" evidence="6">
    <location>
        <begin position="63"/>
        <end position="464"/>
    </location>
</feature>
<keyword evidence="1" id="KW-0645">Protease</keyword>
<dbReference type="Pfam" id="PF00326">
    <property type="entry name" value="Peptidase_S9"/>
    <property type="match status" value="1"/>
</dbReference>
<dbReference type="PANTHER" id="PTHR42881:SF13">
    <property type="entry name" value="PROLYL ENDOPEPTIDASE"/>
    <property type="match status" value="1"/>
</dbReference>
<dbReference type="GO" id="GO:0070012">
    <property type="term" value="F:oligopeptidase activity"/>
    <property type="evidence" value="ECO:0007669"/>
    <property type="project" value="TreeGrafter"/>
</dbReference>
<dbReference type="Proteomes" id="UP000053586">
    <property type="component" value="Unassembled WGS sequence"/>
</dbReference>
<dbReference type="InterPro" id="IPR001375">
    <property type="entry name" value="Peptidase_S9_cat"/>
</dbReference>
<dbReference type="Gene3D" id="2.130.10.120">
    <property type="entry name" value="Prolyl oligopeptidase, N-terminal domain"/>
    <property type="match status" value="1"/>
</dbReference>
<protein>
    <submittedName>
        <fullName evidence="7">Prolyl oligopeptidase</fullName>
        <ecNumber evidence="7">3.4.21.26</ecNumber>
    </submittedName>
</protein>
<accession>H5TEZ2</accession>
<evidence type="ECO:0000256" key="2">
    <source>
        <dbReference type="ARBA" id="ARBA00022801"/>
    </source>
</evidence>
<evidence type="ECO:0000256" key="1">
    <source>
        <dbReference type="ARBA" id="ARBA00022670"/>
    </source>
</evidence>
<evidence type="ECO:0000313" key="8">
    <source>
        <dbReference type="Proteomes" id="UP000053586"/>
    </source>
</evidence>